<dbReference type="EMBL" id="FOGD01000003">
    <property type="protein sequence ID" value="SEQ99584.1"/>
    <property type="molecule type" value="Genomic_DNA"/>
</dbReference>
<gene>
    <name evidence="2" type="ORF">SAMN02982919_01584</name>
</gene>
<name>A0A1H9KKB3_9BURK</name>
<reference evidence="2 3" key="1">
    <citation type="submission" date="2016-10" db="EMBL/GenBank/DDBJ databases">
        <authorList>
            <person name="de Groot N.N."/>
        </authorList>
    </citation>
    <scope>NUCLEOTIDE SEQUENCE [LARGE SCALE GENOMIC DNA]</scope>
    <source>
        <strain evidence="2 3">ATCC 35958</strain>
    </source>
</reference>
<dbReference type="AlphaFoldDB" id="A0A1H9KKB3"/>
<dbReference type="OrthoDB" id="8557310at2"/>
<feature type="signal peptide" evidence="1">
    <location>
        <begin position="1"/>
        <end position="30"/>
    </location>
</feature>
<feature type="chain" id="PRO_5011509009" description="DUF1570 domain-containing protein" evidence="1">
    <location>
        <begin position="31"/>
        <end position="301"/>
    </location>
</feature>
<sequence>MAYQLEQLKKKVRLVCATGALLACLQGAWAIQPVSANFTQVFDAQSQALTIWKMADNPDVFIFDFPGLVYQGRSFNRITQFTEQQFTEPYPKVLNNQELASYIQASRRTQSDFAFGHDVLVSELVQFFNYALRDKIELYPEELVIRDFLLEQELVRFWRGFYQAMRPDAVVLAVPQTQHRKTDEPMITAGARYTILLHELAHAEYYTNSHYRKFCQRFWYQTLKQEQRNAFKNFLASSNYSVENEELLINEMQAYLIFTPDRRSFSAHRLGISDLELQSMRDAFRHGAPPIALPMSVPGGL</sequence>
<organism evidence="2 3">
    <name type="scientific">Giesbergeria anulus</name>
    <dbReference type="NCBI Taxonomy" id="180197"/>
    <lineage>
        <taxon>Bacteria</taxon>
        <taxon>Pseudomonadati</taxon>
        <taxon>Pseudomonadota</taxon>
        <taxon>Betaproteobacteria</taxon>
        <taxon>Burkholderiales</taxon>
        <taxon>Comamonadaceae</taxon>
        <taxon>Giesbergeria</taxon>
    </lineage>
</organism>
<evidence type="ECO:0000313" key="3">
    <source>
        <dbReference type="Proteomes" id="UP000199766"/>
    </source>
</evidence>
<evidence type="ECO:0000313" key="2">
    <source>
        <dbReference type="EMBL" id="SEQ99584.1"/>
    </source>
</evidence>
<protein>
    <recommendedName>
        <fullName evidence="4">DUF1570 domain-containing protein</fullName>
    </recommendedName>
</protein>
<accession>A0A1H9KKB3</accession>
<evidence type="ECO:0000256" key="1">
    <source>
        <dbReference type="SAM" id="SignalP"/>
    </source>
</evidence>
<dbReference type="STRING" id="180197.SAMN02982919_01584"/>
<dbReference type="RefSeq" id="WP_091455416.1">
    <property type="nucleotide sequence ID" value="NZ_FOGD01000003.1"/>
</dbReference>
<keyword evidence="1" id="KW-0732">Signal</keyword>
<evidence type="ECO:0008006" key="4">
    <source>
        <dbReference type="Google" id="ProtNLM"/>
    </source>
</evidence>
<keyword evidence="3" id="KW-1185">Reference proteome</keyword>
<proteinExistence type="predicted"/>
<dbReference type="Proteomes" id="UP000199766">
    <property type="component" value="Unassembled WGS sequence"/>
</dbReference>